<evidence type="ECO:0000313" key="2">
    <source>
        <dbReference type="EnsemblPlants" id="ORUFI02G21130.1"/>
    </source>
</evidence>
<protein>
    <submittedName>
        <fullName evidence="2">Uncharacterized protein</fullName>
    </submittedName>
</protein>
<evidence type="ECO:0000256" key="1">
    <source>
        <dbReference type="SAM" id="MobiDB-lite"/>
    </source>
</evidence>
<name>A0A0E0NG82_ORYRU</name>
<keyword evidence="3" id="KW-1185">Reference proteome</keyword>
<evidence type="ECO:0000313" key="3">
    <source>
        <dbReference type="Proteomes" id="UP000008022"/>
    </source>
</evidence>
<feature type="region of interest" description="Disordered" evidence="1">
    <location>
        <begin position="31"/>
        <end position="91"/>
    </location>
</feature>
<dbReference type="EnsemblPlants" id="ORUFI02G21130.1">
    <property type="protein sequence ID" value="ORUFI02G21130.1"/>
    <property type="gene ID" value="ORUFI02G21130"/>
</dbReference>
<proteinExistence type="predicted"/>
<dbReference type="AlphaFoldDB" id="A0A0E0NG82"/>
<reference evidence="2" key="2">
    <citation type="submission" date="2015-06" db="UniProtKB">
        <authorList>
            <consortium name="EnsemblPlants"/>
        </authorList>
    </citation>
    <scope>IDENTIFICATION</scope>
</reference>
<sequence>MRGSSGDRRRREVPAATRACALTGVRAYAVTANPARGEEETRGHGATHDADARVVPGRTGAGNPNVRHPPPPRLNLTPTTAGARREERRPA</sequence>
<dbReference type="Proteomes" id="UP000008022">
    <property type="component" value="Unassembled WGS sequence"/>
</dbReference>
<dbReference type="HOGENOM" id="CLU_2430879_0_0_1"/>
<organism evidence="2 3">
    <name type="scientific">Oryza rufipogon</name>
    <name type="common">Brownbeard rice</name>
    <name type="synonym">Asian wild rice</name>
    <dbReference type="NCBI Taxonomy" id="4529"/>
    <lineage>
        <taxon>Eukaryota</taxon>
        <taxon>Viridiplantae</taxon>
        <taxon>Streptophyta</taxon>
        <taxon>Embryophyta</taxon>
        <taxon>Tracheophyta</taxon>
        <taxon>Spermatophyta</taxon>
        <taxon>Magnoliopsida</taxon>
        <taxon>Liliopsida</taxon>
        <taxon>Poales</taxon>
        <taxon>Poaceae</taxon>
        <taxon>BOP clade</taxon>
        <taxon>Oryzoideae</taxon>
        <taxon>Oryzeae</taxon>
        <taxon>Oryzinae</taxon>
        <taxon>Oryza</taxon>
    </lineage>
</organism>
<accession>A0A0E0NG82</accession>
<feature type="compositionally biased region" description="Basic and acidic residues" evidence="1">
    <location>
        <begin position="36"/>
        <end position="52"/>
    </location>
</feature>
<dbReference type="Gramene" id="ORUFI02G21130.1">
    <property type="protein sequence ID" value="ORUFI02G21130.1"/>
    <property type="gene ID" value="ORUFI02G21130"/>
</dbReference>
<reference evidence="3" key="1">
    <citation type="submission" date="2013-06" db="EMBL/GenBank/DDBJ databases">
        <authorList>
            <person name="Zhao Q."/>
        </authorList>
    </citation>
    <scope>NUCLEOTIDE SEQUENCE</scope>
    <source>
        <strain evidence="3">cv. W1943</strain>
    </source>
</reference>